<feature type="non-terminal residue" evidence="1">
    <location>
        <position position="53"/>
    </location>
</feature>
<protein>
    <submittedName>
        <fullName evidence="1">Uncharacterized protein</fullName>
    </submittedName>
</protein>
<reference evidence="1" key="1">
    <citation type="journal article" date="2019" name="Sci. Rep.">
        <title>Draft genome of Tanacetum cinerariifolium, the natural source of mosquito coil.</title>
        <authorList>
            <person name="Yamashiro T."/>
            <person name="Shiraishi A."/>
            <person name="Satake H."/>
            <person name="Nakayama K."/>
        </authorList>
    </citation>
    <scope>NUCLEOTIDE SEQUENCE</scope>
</reference>
<name>A0A699KXL1_TANCI</name>
<organism evidence="1">
    <name type="scientific">Tanacetum cinerariifolium</name>
    <name type="common">Dalmatian daisy</name>
    <name type="synonym">Chrysanthemum cinerariifolium</name>
    <dbReference type="NCBI Taxonomy" id="118510"/>
    <lineage>
        <taxon>Eukaryota</taxon>
        <taxon>Viridiplantae</taxon>
        <taxon>Streptophyta</taxon>
        <taxon>Embryophyta</taxon>
        <taxon>Tracheophyta</taxon>
        <taxon>Spermatophyta</taxon>
        <taxon>Magnoliopsida</taxon>
        <taxon>eudicotyledons</taxon>
        <taxon>Gunneridae</taxon>
        <taxon>Pentapetalae</taxon>
        <taxon>asterids</taxon>
        <taxon>campanulids</taxon>
        <taxon>Asterales</taxon>
        <taxon>Asteraceae</taxon>
        <taxon>Asteroideae</taxon>
        <taxon>Anthemideae</taxon>
        <taxon>Anthemidinae</taxon>
        <taxon>Tanacetum</taxon>
    </lineage>
</organism>
<proteinExistence type="predicted"/>
<dbReference type="AlphaFoldDB" id="A0A699KXL1"/>
<evidence type="ECO:0000313" key="1">
    <source>
        <dbReference type="EMBL" id="GFB16688.1"/>
    </source>
</evidence>
<accession>A0A699KXL1</accession>
<comment type="caution">
    <text evidence="1">The sequence shown here is derived from an EMBL/GenBank/DDBJ whole genome shotgun (WGS) entry which is preliminary data.</text>
</comment>
<dbReference type="EMBL" id="BKCJ010566551">
    <property type="protein sequence ID" value="GFB16688.1"/>
    <property type="molecule type" value="Genomic_DNA"/>
</dbReference>
<sequence length="53" mass="5530">MIELFDELLTLPPSVDPLAPEVIAPIDEVVALELAESIGSPSSTTVDQDAPSP</sequence>
<gene>
    <name evidence="1" type="ORF">Tci_688659</name>
</gene>